<protein>
    <submittedName>
        <fullName evidence="9">DUF2029 domain-containing protein</fullName>
    </submittedName>
</protein>
<dbReference type="InterPro" id="IPR018584">
    <property type="entry name" value="GT87"/>
</dbReference>
<dbReference type="AlphaFoldDB" id="A0A4V6PAF0"/>
<dbReference type="GO" id="GO:0016758">
    <property type="term" value="F:hexosyltransferase activity"/>
    <property type="evidence" value="ECO:0007669"/>
    <property type="project" value="InterPro"/>
</dbReference>
<evidence type="ECO:0000256" key="3">
    <source>
        <dbReference type="ARBA" id="ARBA00022679"/>
    </source>
</evidence>
<keyword evidence="5 8" id="KW-1133">Transmembrane helix</keyword>
<keyword evidence="4 8" id="KW-0812">Transmembrane</keyword>
<evidence type="ECO:0000256" key="5">
    <source>
        <dbReference type="ARBA" id="ARBA00022989"/>
    </source>
</evidence>
<name>A0A4V6PAF0_9ACTN</name>
<feature type="transmembrane region" description="Helical" evidence="8">
    <location>
        <begin position="185"/>
        <end position="203"/>
    </location>
</feature>
<feature type="transmembrane region" description="Helical" evidence="8">
    <location>
        <begin position="84"/>
        <end position="100"/>
    </location>
</feature>
<organism evidence="9 10">
    <name type="scientific">Kribbella albertanoniae</name>
    <dbReference type="NCBI Taxonomy" id="1266829"/>
    <lineage>
        <taxon>Bacteria</taxon>
        <taxon>Bacillati</taxon>
        <taxon>Actinomycetota</taxon>
        <taxon>Actinomycetes</taxon>
        <taxon>Propionibacteriales</taxon>
        <taxon>Kribbellaceae</taxon>
        <taxon>Kribbella</taxon>
    </lineage>
</organism>
<keyword evidence="6 8" id="KW-0472">Membrane</keyword>
<evidence type="ECO:0000256" key="7">
    <source>
        <dbReference type="ARBA" id="ARBA00024033"/>
    </source>
</evidence>
<evidence type="ECO:0000256" key="6">
    <source>
        <dbReference type="ARBA" id="ARBA00023136"/>
    </source>
</evidence>
<evidence type="ECO:0000256" key="8">
    <source>
        <dbReference type="SAM" id="Phobius"/>
    </source>
</evidence>
<comment type="similarity">
    <text evidence="7">Belongs to the glycosyltransferase 87 family.</text>
</comment>
<evidence type="ECO:0000256" key="2">
    <source>
        <dbReference type="ARBA" id="ARBA00022475"/>
    </source>
</evidence>
<comment type="caution">
    <text evidence="9">The sequence shown here is derived from an EMBL/GenBank/DDBJ whole genome shotgun (WGS) entry which is preliminary data.</text>
</comment>
<keyword evidence="10" id="KW-1185">Reference proteome</keyword>
<gene>
    <name evidence="9" type="ORF">E1261_21430</name>
</gene>
<dbReference type="OrthoDB" id="9774600at2"/>
<feature type="transmembrane region" description="Helical" evidence="8">
    <location>
        <begin position="315"/>
        <end position="333"/>
    </location>
</feature>
<accession>A0A4V6PAF0</accession>
<feature type="transmembrane region" description="Helical" evidence="8">
    <location>
        <begin position="157"/>
        <end position="178"/>
    </location>
</feature>
<evidence type="ECO:0000313" key="9">
    <source>
        <dbReference type="EMBL" id="TDC27005.1"/>
    </source>
</evidence>
<feature type="transmembrane region" description="Helical" evidence="8">
    <location>
        <begin position="134"/>
        <end position="151"/>
    </location>
</feature>
<feature type="transmembrane region" description="Helical" evidence="8">
    <location>
        <begin position="353"/>
        <end position="372"/>
    </location>
</feature>
<keyword evidence="2" id="KW-1003">Cell membrane</keyword>
<evidence type="ECO:0000313" key="10">
    <source>
        <dbReference type="Proteomes" id="UP000295075"/>
    </source>
</evidence>
<proteinExistence type="inferred from homology"/>
<keyword evidence="3" id="KW-0808">Transferase</keyword>
<feature type="transmembrane region" description="Helical" evidence="8">
    <location>
        <begin position="52"/>
        <end position="72"/>
    </location>
</feature>
<evidence type="ECO:0000256" key="1">
    <source>
        <dbReference type="ARBA" id="ARBA00004651"/>
    </source>
</evidence>
<dbReference type="Pfam" id="PF09594">
    <property type="entry name" value="GT87"/>
    <property type="match status" value="1"/>
</dbReference>
<comment type="subcellular location">
    <subcellularLocation>
        <location evidence="1">Cell membrane</location>
        <topology evidence="1">Multi-pass membrane protein</topology>
    </subcellularLocation>
</comment>
<dbReference type="Proteomes" id="UP000295075">
    <property type="component" value="Unassembled WGS sequence"/>
</dbReference>
<evidence type="ECO:0000256" key="4">
    <source>
        <dbReference type="ARBA" id="ARBA00022692"/>
    </source>
</evidence>
<dbReference type="GO" id="GO:0005886">
    <property type="term" value="C:plasma membrane"/>
    <property type="evidence" value="ECO:0007669"/>
    <property type="project" value="UniProtKB-SubCell"/>
</dbReference>
<sequence>MSQRRWMLLATILPLLCLVRWHPWSARMDDLGIYYAAARGLVDGQDIYTSHLAYYPDIGLGFTYPPFAAMVFSPFAIGLPFARTLITVASALSLLVIGWATAKKLHWPPTVGVLIASTALLFEPVQSTFRLGQINLVLLAMLMVDLLGLIPRRYRGVLIGVATGIKLTPGIFIVFLLITKRYREALIASVTTAITMVVAFLVAPSSTIDFWTKYIFDPGRVGPPHYLSNQSIRGAITRITEDSPMTGPLWLLPAMIVGVAGLAAARRLHDRGLDFEAVVTTAFTALAVSPISWTNHWVWAIPAAALAWHHRGKLLSFRTALFAFWIAIFLAGLPRQLPYGADREFDYSGLQTLVADSYLLCAVALIAFGLTGQCLKSPARTRYTCRLRS</sequence>
<feature type="transmembrane region" description="Helical" evidence="8">
    <location>
        <begin position="247"/>
        <end position="265"/>
    </location>
</feature>
<dbReference type="EMBL" id="SMKA01000100">
    <property type="protein sequence ID" value="TDC27005.1"/>
    <property type="molecule type" value="Genomic_DNA"/>
</dbReference>
<reference evidence="9 10" key="1">
    <citation type="submission" date="2019-03" db="EMBL/GenBank/DDBJ databases">
        <title>Draft genome sequences of novel Actinobacteria.</title>
        <authorList>
            <person name="Sahin N."/>
            <person name="Ay H."/>
            <person name="Saygin H."/>
        </authorList>
    </citation>
    <scope>NUCLEOTIDE SEQUENCE [LARGE SCALE GENOMIC DNA]</scope>
    <source>
        <strain evidence="9 10">JCM 30547</strain>
    </source>
</reference>